<name>A0A0L6ZDY5_9CLOT</name>
<accession>A0A0L6ZDY5</accession>
<comment type="caution">
    <text evidence="1">The sequence shown here is derived from an EMBL/GenBank/DDBJ whole genome shotgun (WGS) entry which is preliminary data.</text>
</comment>
<sequence length="69" mass="8338">MILEDILQDNFMEYREVYKKADEKGMTKNEVKAEKDKLGIKTITLVNGDERLWLWYIPKNVWNKFSLKQ</sequence>
<evidence type="ECO:0000313" key="1">
    <source>
        <dbReference type="EMBL" id="KOA21167.1"/>
    </source>
</evidence>
<protein>
    <submittedName>
        <fullName evidence="1">Uncharacterized protein</fullName>
    </submittedName>
</protein>
<organism evidence="1 2">
    <name type="scientific">Clostridium homopropionicum DSM 5847</name>
    <dbReference type="NCBI Taxonomy" id="1121318"/>
    <lineage>
        <taxon>Bacteria</taxon>
        <taxon>Bacillati</taxon>
        <taxon>Bacillota</taxon>
        <taxon>Clostridia</taxon>
        <taxon>Eubacteriales</taxon>
        <taxon>Clostridiaceae</taxon>
        <taxon>Clostridium</taxon>
    </lineage>
</organism>
<keyword evidence="2" id="KW-1185">Reference proteome</keyword>
<reference evidence="2" key="1">
    <citation type="submission" date="2015-08" db="EMBL/GenBank/DDBJ databases">
        <title>Genome sequence of the strict anaerobe Clostridium homopropionicum LuHBu1 (DSM 5847T).</title>
        <authorList>
            <person name="Poehlein A."/>
            <person name="Beck M."/>
            <person name="Schiel-Bengelsdorf B."/>
            <person name="Bengelsdorf F.R."/>
            <person name="Daniel R."/>
            <person name="Duerre P."/>
        </authorList>
    </citation>
    <scope>NUCLEOTIDE SEQUENCE [LARGE SCALE GENOMIC DNA]</scope>
    <source>
        <strain evidence="2">DSM 5847</strain>
    </source>
</reference>
<gene>
    <name evidence="1" type="ORF">CLHOM_02970</name>
</gene>
<dbReference type="Proteomes" id="UP000037043">
    <property type="component" value="Unassembled WGS sequence"/>
</dbReference>
<dbReference type="AlphaFoldDB" id="A0A0L6ZDY5"/>
<dbReference type="RefSeq" id="WP_052219901.1">
    <property type="nucleotide sequence ID" value="NZ_LHUR01000010.1"/>
</dbReference>
<proteinExistence type="predicted"/>
<evidence type="ECO:0000313" key="2">
    <source>
        <dbReference type="Proteomes" id="UP000037043"/>
    </source>
</evidence>
<dbReference type="EMBL" id="LHUR01000010">
    <property type="protein sequence ID" value="KOA21167.1"/>
    <property type="molecule type" value="Genomic_DNA"/>
</dbReference>
<dbReference type="STRING" id="36844.SAMN04488501_10738"/>